<dbReference type="AlphaFoldDB" id="A0A934JWL3"/>
<accession>A0A934JWL3</accession>
<dbReference type="InterPro" id="IPR016032">
    <property type="entry name" value="Sig_transdc_resp-reg_C-effctor"/>
</dbReference>
<gene>
    <name evidence="5" type="ORF">JF922_03540</name>
</gene>
<evidence type="ECO:0000313" key="6">
    <source>
        <dbReference type="Proteomes" id="UP000612893"/>
    </source>
</evidence>
<evidence type="ECO:0000313" key="5">
    <source>
        <dbReference type="EMBL" id="MBJ7597146.1"/>
    </source>
</evidence>
<dbReference type="InterPro" id="IPR000792">
    <property type="entry name" value="Tscrpt_reg_LuxR_C"/>
</dbReference>
<dbReference type="CDD" id="cd06170">
    <property type="entry name" value="LuxR_C_like"/>
    <property type="match status" value="1"/>
</dbReference>
<keyword evidence="6" id="KW-1185">Reference proteome</keyword>
<dbReference type="PRINTS" id="PR00038">
    <property type="entry name" value="HTHLUXR"/>
</dbReference>
<evidence type="ECO:0000256" key="1">
    <source>
        <dbReference type="ARBA" id="ARBA00023015"/>
    </source>
</evidence>
<dbReference type="EMBL" id="JAEKNR010000039">
    <property type="protein sequence ID" value="MBJ7597146.1"/>
    <property type="molecule type" value="Genomic_DNA"/>
</dbReference>
<feature type="domain" description="HTH luxR-type" evidence="4">
    <location>
        <begin position="147"/>
        <end position="212"/>
    </location>
</feature>
<dbReference type="Pfam" id="PF00196">
    <property type="entry name" value="GerE"/>
    <property type="match status" value="1"/>
</dbReference>
<dbReference type="PROSITE" id="PS50043">
    <property type="entry name" value="HTH_LUXR_2"/>
    <property type="match status" value="1"/>
</dbReference>
<evidence type="ECO:0000256" key="3">
    <source>
        <dbReference type="ARBA" id="ARBA00023163"/>
    </source>
</evidence>
<dbReference type="InterPro" id="IPR039420">
    <property type="entry name" value="WalR-like"/>
</dbReference>
<evidence type="ECO:0000259" key="4">
    <source>
        <dbReference type="PROSITE" id="PS50043"/>
    </source>
</evidence>
<organism evidence="5 6">
    <name type="scientific">Candidatus Nephthysia bennettiae</name>
    <dbReference type="NCBI Taxonomy" id="3127016"/>
    <lineage>
        <taxon>Bacteria</taxon>
        <taxon>Bacillati</taxon>
        <taxon>Candidatus Dormiibacterota</taxon>
        <taxon>Candidatus Dormibacteria</taxon>
        <taxon>Candidatus Dormibacterales</taxon>
        <taxon>Candidatus Dormibacteraceae</taxon>
        <taxon>Candidatus Nephthysia</taxon>
    </lineage>
</organism>
<reference evidence="5" key="1">
    <citation type="submission" date="2020-10" db="EMBL/GenBank/DDBJ databases">
        <title>Ca. Dormibacterota MAGs.</title>
        <authorList>
            <person name="Montgomery K."/>
        </authorList>
    </citation>
    <scope>NUCLEOTIDE SEQUENCE [LARGE SCALE GENOMIC DNA]</scope>
    <source>
        <strain evidence="5">SC8812_S17_10</strain>
    </source>
</reference>
<dbReference type="Gene3D" id="3.40.50.2300">
    <property type="match status" value="1"/>
</dbReference>
<keyword evidence="1" id="KW-0805">Transcription regulation</keyword>
<dbReference type="SMART" id="SM00421">
    <property type="entry name" value="HTH_LUXR"/>
    <property type="match status" value="1"/>
</dbReference>
<dbReference type="PANTHER" id="PTHR43214:SF24">
    <property type="entry name" value="TRANSCRIPTIONAL REGULATORY PROTEIN NARL-RELATED"/>
    <property type="match status" value="1"/>
</dbReference>
<keyword evidence="2" id="KW-0238">DNA-binding</keyword>
<sequence length="214" mass="23039">MINSGPRSRERVQVFVAAGDPVSRDGAASLLRGQGVELVDDHRLDRDVVAVVVVDDVDDQAAQEIRSLRRRGVESVVVVATRVDDGGLLAAVEAGASGVLRRQESSPQNLLNSIHAAAAGEGSLPPDLLGRLLGQVGRLQRQVLSPHGLTFSGLTEREVKVLKLLADGLDTSEVGRQLFLSERTIKNVVHDVTSRLNLRNRTHAVAYALRHGFI</sequence>
<dbReference type="PANTHER" id="PTHR43214">
    <property type="entry name" value="TWO-COMPONENT RESPONSE REGULATOR"/>
    <property type="match status" value="1"/>
</dbReference>
<dbReference type="GO" id="GO:0003677">
    <property type="term" value="F:DNA binding"/>
    <property type="evidence" value="ECO:0007669"/>
    <property type="project" value="UniProtKB-KW"/>
</dbReference>
<dbReference type="Proteomes" id="UP000612893">
    <property type="component" value="Unassembled WGS sequence"/>
</dbReference>
<protein>
    <submittedName>
        <fullName evidence="5">Response regulator transcription factor</fullName>
    </submittedName>
</protein>
<dbReference type="SUPFAM" id="SSF46894">
    <property type="entry name" value="C-terminal effector domain of the bipartite response regulators"/>
    <property type="match status" value="1"/>
</dbReference>
<proteinExistence type="predicted"/>
<evidence type="ECO:0000256" key="2">
    <source>
        <dbReference type="ARBA" id="ARBA00023125"/>
    </source>
</evidence>
<keyword evidence="3" id="KW-0804">Transcription</keyword>
<comment type="caution">
    <text evidence="5">The sequence shown here is derived from an EMBL/GenBank/DDBJ whole genome shotgun (WGS) entry which is preliminary data.</text>
</comment>
<name>A0A934JWL3_9BACT</name>